<reference evidence="2" key="1">
    <citation type="submission" date="2021-11" db="EMBL/GenBank/DDBJ databases">
        <title>Australian commercial rhizobial inoculants.</title>
        <authorList>
            <person name="Kohlmeier M.G."/>
            <person name="O'Hara G.W."/>
            <person name="Colombi E."/>
            <person name="Ramsay J.P."/>
            <person name="Terpolilli J."/>
        </authorList>
    </citation>
    <scope>NUCLEOTIDE SEQUENCE</scope>
    <source>
        <strain evidence="2">CC829</strain>
    </source>
</reference>
<name>A0ABY3QC45_9BRAD</name>
<dbReference type="GO" id="GO:0003677">
    <property type="term" value="F:DNA binding"/>
    <property type="evidence" value="ECO:0007669"/>
    <property type="project" value="UniProtKB-KW"/>
</dbReference>
<proteinExistence type="predicted"/>
<sequence length="82" mass="9545">MSRKPMDPVKLNLRFTEALRSRLEKQAERNNRSMNEEIVRRLEESFGKDDLMDALEKLSDRVTVKINEVIVKQGRRGDGGDQ</sequence>
<dbReference type="Proteomes" id="UP001430990">
    <property type="component" value="Chromosome"/>
</dbReference>
<evidence type="ECO:0000313" key="3">
    <source>
        <dbReference type="Proteomes" id="UP001430990"/>
    </source>
</evidence>
<accession>A0ABY3QC45</accession>
<dbReference type="RefSeq" id="WP_231141929.1">
    <property type="nucleotide sequence ID" value="NZ_CP088100.1"/>
</dbReference>
<organism evidence="2 3">
    <name type="scientific">Bradyrhizobium barranii</name>
    <dbReference type="NCBI Taxonomy" id="2992140"/>
    <lineage>
        <taxon>Bacteria</taxon>
        <taxon>Pseudomonadati</taxon>
        <taxon>Pseudomonadota</taxon>
        <taxon>Alphaproteobacteria</taxon>
        <taxon>Hyphomicrobiales</taxon>
        <taxon>Nitrobacteraceae</taxon>
        <taxon>Bradyrhizobium</taxon>
    </lineage>
</organism>
<dbReference type="Gene3D" id="1.10.1220.10">
    <property type="entry name" value="Met repressor-like"/>
    <property type="match status" value="1"/>
</dbReference>
<dbReference type="Pfam" id="PF03869">
    <property type="entry name" value="Arc"/>
    <property type="match status" value="1"/>
</dbReference>
<dbReference type="SUPFAM" id="SSF47598">
    <property type="entry name" value="Ribbon-helix-helix"/>
    <property type="match status" value="1"/>
</dbReference>
<dbReference type="InterPro" id="IPR010985">
    <property type="entry name" value="Ribbon_hlx_hlx"/>
</dbReference>
<evidence type="ECO:0000259" key="1">
    <source>
        <dbReference type="Pfam" id="PF03869"/>
    </source>
</evidence>
<keyword evidence="2" id="KW-0238">DNA-binding</keyword>
<protein>
    <submittedName>
        <fullName evidence="2">Arc family DNA-binding protein</fullName>
    </submittedName>
</protein>
<feature type="domain" description="Arc-like DNA binding" evidence="1">
    <location>
        <begin position="10"/>
        <end position="49"/>
    </location>
</feature>
<evidence type="ECO:0000313" key="2">
    <source>
        <dbReference type="EMBL" id="UFW82857.1"/>
    </source>
</evidence>
<dbReference type="InterPro" id="IPR005569">
    <property type="entry name" value="Arc_DNA-bd_dom"/>
</dbReference>
<keyword evidence="3" id="KW-1185">Reference proteome</keyword>
<dbReference type="EMBL" id="CP088100">
    <property type="protein sequence ID" value="UFW82857.1"/>
    <property type="molecule type" value="Genomic_DNA"/>
</dbReference>
<gene>
    <name evidence="2" type="ORF">BjapCC829_22980</name>
</gene>
<dbReference type="InterPro" id="IPR013321">
    <property type="entry name" value="Arc_rbn_hlx_hlx"/>
</dbReference>